<organism evidence="2 3">
    <name type="scientific">Aquimarina hainanensis</name>
    <dbReference type="NCBI Taxonomy" id="1578017"/>
    <lineage>
        <taxon>Bacteria</taxon>
        <taxon>Pseudomonadati</taxon>
        <taxon>Bacteroidota</taxon>
        <taxon>Flavobacteriia</taxon>
        <taxon>Flavobacteriales</taxon>
        <taxon>Flavobacteriaceae</taxon>
        <taxon>Aquimarina</taxon>
    </lineage>
</organism>
<dbReference type="PROSITE" id="PS51257">
    <property type="entry name" value="PROKAR_LIPOPROTEIN"/>
    <property type="match status" value="1"/>
</dbReference>
<feature type="transmembrane region" description="Helical" evidence="1">
    <location>
        <begin position="12"/>
        <end position="28"/>
    </location>
</feature>
<sequence>MSIRPLNFRPIYVYLIKTILGIIGLSILCSCNNPKPSHDVTFIERTPVIDGKLDAFLESLPSKEFTYI</sequence>
<evidence type="ECO:0000256" key="1">
    <source>
        <dbReference type="SAM" id="Phobius"/>
    </source>
</evidence>
<evidence type="ECO:0000313" key="3">
    <source>
        <dbReference type="Proteomes" id="UP001597459"/>
    </source>
</evidence>
<reference evidence="3" key="1">
    <citation type="journal article" date="2019" name="Int. J. Syst. Evol. Microbiol.">
        <title>The Global Catalogue of Microorganisms (GCM) 10K type strain sequencing project: providing services to taxonomists for standard genome sequencing and annotation.</title>
        <authorList>
            <consortium name="The Broad Institute Genomics Platform"/>
            <consortium name="The Broad Institute Genome Sequencing Center for Infectious Disease"/>
            <person name="Wu L."/>
            <person name="Ma J."/>
        </authorList>
    </citation>
    <scope>NUCLEOTIDE SEQUENCE [LARGE SCALE GENOMIC DNA]</scope>
    <source>
        <strain evidence="3">KCTC 42423</strain>
    </source>
</reference>
<evidence type="ECO:0000313" key="2">
    <source>
        <dbReference type="EMBL" id="MFD2593550.1"/>
    </source>
</evidence>
<proteinExistence type="predicted"/>
<protein>
    <submittedName>
        <fullName evidence="2">Uncharacterized protein</fullName>
    </submittedName>
</protein>
<dbReference type="RefSeq" id="WP_378253998.1">
    <property type="nucleotide sequence ID" value="NZ_JBHSJV010000001.1"/>
</dbReference>
<dbReference type="EMBL" id="JBHULX010000048">
    <property type="protein sequence ID" value="MFD2593550.1"/>
    <property type="molecule type" value="Genomic_DNA"/>
</dbReference>
<comment type="caution">
    <text evidence="2">The sequence shown here is derived from an EMBL/GenBank/DDBJ whole genome shotgun (WGS) entry which is preliminary data.</text>
</comment>
<gene>
    <name evidence="2" type="ORF">ACFSTE_22115</name>
</gene>
<keyword evidence="1" id="KW-0812">Transmembrane</keyword>
<keyword evidence="1" id="KW-0472">Membrane</keyword>
<accession>A0ABW5NGL1</accession>
<keyword evidence="1" id="KW-1133">Transmembrane helix</keyword>
<keyword evidence="3" id="KW-1185">Reference proteome</keyword>
<dbReference type="Proteomes" id="UP001597459">
    <property type="component" value="Unassembled WGS sequence"/>
</dbReference>
<name>A0ABW5NGL1_9FLAO</name>